<dbReference type="RefSeq" id="WP_338822451.1">
    <property type="nucleotide sequence ID" value="NZ_CP148067.1"/>
</dbReference>
<evidence type="ECO:0000313" key="1">
    <source>
        <dbReference type="EMBL" id="WXL28897.1"/>
    </source>
</evidence>
<name>A0ABZ2RQZ3_9BACT</name>
<organism evidence="1 2">
    <name type="scientific">Mycoplasmopsis felifaucium</name>
    <dbReference type="NCBI Taxonomy" id="35768"/>
    <lineage>
        <taxon>Bacteria</taxon>
        <taxon>Bacillati</taxon>
        <taxon>Mycoplasmatota</taxon>
        <taxon>Mycoplasmoidales</taxon>
        <taxon>Metamycoplasmataceae</taxon>
        <taxon>Mycoplasmopsis</taxon>
    </lineage>
</organism>
<protein>
    <recommendedName>
        <fullName evidence="3">Lipoprotein</fullName>
    </recommendedName>
</protein>
<dbReference type="PROSITE" id="PS51257">
    <property type="entry name" value="PROKAR_LIPOPROTEIN"/>
    <property type="match status" value="1"/>
</dbReference>
<gene>
    <name evidence="1" type="ORF">WG617_02630</name>
</gene>
<evidence type="ECO:0008006" key="3">
    <source>
        <dbReference type="Google" id="ProtNLM"/>
    </source>
</evidence>
<sequence length="745" mass="88532">MFKKILPLITITTTVFVSSACNIRESRDKSEYIKSFNKPSYISSPVVNKSEIITNDHQSLLSAPLVRWKYVNNAKFDKINKNFSRATSKFLSFGLAKSISVTTWSGETIKYDNDLIEFYNSTSKDGIVRVYSENENNINNHKFFENLTNAKKISFELKDEVYYVDRNAKLTNQIIKNIDYWNSYTYKNNYEDLKYLLEKYDIKELVQNKPIEFESAVSNSKNLYLFLTNEICSNNLFTPLYNKNPDIYNMKFASKYVLNEFDTNQAKYLKNIHSWDENFNQSLTNLKSVKLKFNPVPIDEPTYRLQSFNSYKQNLISEVPYNLFNETQQKEIDEYSKVYGLNFEYSSSSFENVNKYFYNLIFENDVDYKFNNNFSKLVFSKNKKDLKGYEQGFYNKNSYTFLNLINNIHNQYIGNKILGHNKYWNSYISQSAYFDIPFNETDKMFSLVEDFNNLHVDYYDLYTGTPIRDYSTFDNFYTGNTGLIPYAYEGDKIIDLNIQFMSPKYNEYAKIIRKILDDFMSNNADANIQRIEWTIPVFSEKNYKTDNYYSRLVKLINGIDHRLNVKYDYADKNDKSYIYQYKSFNLADNSVANHIYNLIDSNNSLLINIFLFMKQFSNEDENMKPVYYHFIKVLSDIIQNTFKTDWFAQMNLYKEDGHYIFDELLKSSNLSKLDFQKSFINSFNSQLSKSEQFNILRSVDDLLLIRQNEYSYLFVNEFEKVLVQYFYTKPLNDQGFTYYQDISVY</sequence>
<reference evidence="1" key="1">
    <citation type="submission" date="2024-03" db="EMBL/GenBank/DDBJ databases">
        <title>Complete genome sequence of Mycoplasma felifaucium Z921 isolated from the trachea of a cheetah.</title>
        <authorList>
            <person name="Spergser J."/>
        </authorList>
    </citation>
    <scope>NUCLEOTIDE SEQUENCE [LARGE SCALE GENOMIC DNA]</scope>
    <source>
        <strain evidence="1">Z921</strain>
    </source>
</reference>
<dbReference type="EMBL" id="CP148067">
    <property type="protein sequence ID" value="WXL28897.1"/>
    <property type="molecule type" value="Genomic_DNA"/>
</dbReference>
<evidence type="ECO:0000313" key="2">
    <source>
        <dbReference type="Proteomes" id="UP001477443"/>
    </source>
</evidence>
<keyword evidence="2" id="KW-1185">Reference proteome</keyword>
<dbReference type="NCBIfam" id="NF045850">
    <property type="entry name" value="ABC_Mplas_LP"/>
    <property type="match status" value="1"/>
</dbReference>
<accession>A0ABZ2RQZ3</accession>
<proteinExistence type="predicted"/>
<dbReference type="Proteomes" id="UP001477443">
    <property type="component" value="Chromosome"/>
</dbReference>